<protein>
    <submittedName>
        <fullName evidence="4">Uncharacterized protein LOC110418293</fullName>
    </submittedName>
</protein>
<organism evidence="3 4">
    <name type="scientific">Herrania umbratica</name>
    <dbReference type="NCBI Taxonomy" id="108875"/>
    <lineage>
        <taxon>Eukaryota</taxon>
        <taxon>Viridiplantae</taxon>
        <taxon>Streptophyta</taxon>
        <taxon>Embryophyta</taxon>
        <taxon>Tracheophyta</taxon>
        <taxon>Spermatophyta</taxon>
        <taxon>Magnoliopsida</taxon>
        <taxon>eudicotyledons</taxon>
        <taxon>Gunneridae</taxon>
        <taxon>Pentapetalae</taxon>
        <taxon>rosids</taxon>
        <taxon>malvids</taxon>
        <taxon>Malvales</taxon>
        <taxon>Malvaceae</taxon>
        <taxon>Byttnerioideae</taxon>
        <taxon>Herrania</taxon>
    </lineage>
</organism>
<dbReference type="InterPro" id="IPR036312">
    <property type="entry name" value="Bifun_inhib/LTP/seed_sf"/>
</dbReference>
<dbReference type="InterPro" id="IPR016140">
    <property type="entry name" value="Bifunc_inhib/LTP/seed_store"/>
</dbReference>
<dbReference type="OrthoDB" id="1885440at2759"/>
<dbReference type="Pfam" id="PF14368">
    <property type="entry name" value="LTP_2"/>
    <property type="match status" value="1"/>
</dbReference>
<keyword evidence="1" id="KW-0732">Signal</keyword>
<dbReference type="RefSeq" id="XP_021286655.1">
    <property type="nucleotide sequence ID" value="XM_021430980.1"/>
</dbReference>
<gene>
    <name evidence="4" type="primary">LOC110418293</name>
</gene>
<name>A0A6J1AIJ6_9ROSI</name>
<feature type="domain" description="Bifunctional inhibitor/plant lipid transfer protein/seed storage helical" evidence="2">
    <location>
        <begin position="20"/>
        <end position="105"/>
    </location>
</feature>
<sequence length="111" mass="11742">MTSSRSGAGLFILVLMVAGVFEVPVARGAMSPSQCKEEQRLLVSACRSILSGSSPSPSCCQRIRVTHVECVCPVVTPKLAALIGVERTIKQIEGCGRVVPHKFKCGSITTP</sequence>
<evidence type="ECO:0000313" key="4">
    <source>
        <dbReference type="RefSeq" id="XP_021286655.1"/>
    </source>
</evidence>
<accession>A0A6J1AIJ6</accession>
<feature type="chain" id="PRO_5027055149" evidence="1">
    <location>
        <begin position="23"/>
        <end position="111"/>
    </location>
</feature>
<evidence type="ECO:0000259" key="2">
    <source>
        <dbReference type="Pfam" id="PF14368"/>
    </source>
</evidence>
<dbReference type="AlphaFoldDB" id="A0A6J1AIJ6"/>
<dbReference type="GeneID" id="110418293"/>
<feature type="signal peptide" evidence="1">
    <location>
        <begin position="1"/>
        <end position="22"/>
    </location>
</feature>
<proteinExistence type="predicted"/>
<dbReference type="PANTHER" id="PTHR33286">
    <property type="entry name" value="BIFUNCTIONAL INHIBITOR/LIPID-TRANSFER PROTEIN/SEED STORAGE 2S ALBUMIN SUPERFAMILY PROTEIN"/>
    <property type="match status" value="1"/>
</dbReference>
<evidence type="ECO:0000313" key="3">
    <source>
        <dbReference type="Proteomes" id="UP000504621"/>
    </source>
</evidence>
<dbReference type="Proteomes" id="UP000504621">
    <property type="component" value="Unplaced"/>
</dbReference>
<evidence type="ECO:0000256" key="1">
    <source>
        <dbReference type="SAM" id="SignalP"/>
    </source>
</evidence>
<reference evidence="4" key="1">
    <citation type="submission" date="2025-08" db="UniProtKB">
        <authorList>
            <consortium name="RefSeq"/>
        </authorList>
    </citation>
    <scope>IDENTIFICATION</scope>
    <source>
        <tissue evidence="4">Leaf</tissue>
    </source>
</reference>
<keyword evidence="3" id="KW-1185">Reference proteome</keyword>
<dbReference type="SUPFAM" id="SSF47699">
    <property type="entry name" value="Bifunctional inhibitor/lipid-transfer protein/seed storage 2S albumin"/>
    <property type="match status" value="1"/>
</dbReference>
<dbReference type="Gene3D" id="1.10.110.10">
    <property type="entry name" value="Plant lipid-transfer and hydrophobic proteins"/>
    <property type="match status" value="1"/>
</dbReference>
<dbReference type="PANTHER" id="PTHR33286:SF7">
    <property type="entry name" value="BIFUNCTIONAL INHIBITOR_PLANT LIPID TRANSFER PROTEIN_SEED STORAGE HELICAL DOMAIN-CONTAINING PROTEIN"/>
    <property type="match status" value="1"/>
</dbReference>